<evidence type="ECO:0000256" key="3">
    <source>
        <dbReference type="ARBA" id="ARBA00004406"/>
    </source>
</evidence>
<evidence type="ECO:0000313" key="16">
    <source>
        <dbReference type="Proteomes" id="UP001642540"/>
    </source>
</evidence>
<keyword evidence="14" id="KW-1133">Transmembrane helix</keyword>
<keyword evidence="14" id="KW-0812">Transmembrane</keyword>
<evidence type="ECO:0000256" key="10">
    <source>
        <dbReference type="ARBA" id="ARBA00023004"/>
    </source>
</evidence>
<keyword evidence="7" id="KW-0256">Endoplasmic reticulum</keyword>
<reference evidence="15 16" key="1">
    <citation type="submission" date="2024-08" db="EMBL/GenBank/DDBJ databases">
        <authorList>
            <person name="Cucini C."/>
            <person name="Frati F."/>
        </authorList>
    </citation>
    <scope>NUCLEOTIDE SEQUENCE [LARGE SCALE GENOMIC DNA]</scope>
</reference>
<dbReference type="InterPro" id="IPR017972">
    <property type="entry name" value="Cyt_P450_CS"/>
</dbReference>
<dbReference type="PANTHER" id="PTHR24292:SF54">
    <property type="entry name" value="CYP9F3-RELATED"/>
    <property type="match status" value="1"/>
</dbReference>
<evidence type="ECO:0000256" key="9">
    <source>
        <dbReference type="ARBA" id="ARBA00023002"/>
    </source>
</evidence>
<evidence type="ECO:0000256" key="1">
    <source>
        <dbReference type="ARBA" id="ARBA00001971"/>
    </source>
</evidence>
<accession>A0ABP1S7H6</accession>
<evidence type="ECO:0000256" key="2">
    <source>
        <dbReference type="ARBA" id="ARBA00004174"/>
    </source>
</evidence>
<evidence type="ECO:0000256" key="7">
    <source>
        <dbReference type="ARBA" id="ARBA00022824"/>
    </source>
</evidence>
<dbReference type="CDD" id="cd11056">
    <property type="entry name" value="CYP6-like"/>
    <property type="match status" value="1"/>
</dbReference>
<dbReference type="EMBL" id="CAXLJM020000161">
    <property type="protein sequence ID" value="CAL8144790.1"/>
    <property type="molecule type" value="Genomic_DNA"/>
</dbReference>
<comment type="cofactor">
    <cofactor evidence="1">
        <name>heme</name>
        <dbReference type="ChEBI" id="CHEBI:30413"/>
    </cofactor>
</comment>
<evidence type="ECO:0000256" key="8">
    <source>
        <dbReference type="ARBA" id="ARBA00022848"/>
    </source>
</evidence>
<evidence type="ECO:0000256" key="12">
    <source>
        <dbReference type="ARBA" id="ARBA00023136"/>
    </source>
</evidence>
<gene>
    <name evidence="15" type="ORF">ODALV1_LOCUS30299</name>
</gene>
<evidence type="ECO:0000256" key="11">
    <source>
        <dbReference type="ARBA" id="ARBA00023033"/>
    </source>
</evidence>
<comment type="similarity">
    <text evidence="4 13">Belongs to the cytochrome P450 family.</text>
</comment>
<dbReference type="PRINTS" id="PR00385">
    <property type="entry name" value="P450"/>
</dbReference>
<dbReference type="SUPFAM" id="SSF48264">
    <property type="entry name" value="Cytochrome P450"/>
    <property type="match status" value="1"/>
</dbReference>
<dbReference type="PRINTS" id="PR00463">
    <property type="entry name" value="EP450I"/>
</dbReference>
<keyword evidence="6 13" id="KW-0479">Metal-binding</keyword>
<proteinExistence type="inferred from homology"/>
<keyword evidence="16" id="KW-1185">Reference proteome</keyword>
<evidence type="ECO:0008006" key="17">
    <source>
        <dbReference type="Google" id="ProtNLM"/>
    </source>
</evidence>
<dbReference type="Gene3D" id="1.10.630.10">
    <property type="entry name" value="Cytochrome P450"/>
    <property type="match status" value="1"/>
</dbReference>
<evidence type="ECO:0000256" key="13">
    <source>
        <dbReference type="RuleBase" id="RU000461"/>
    </source>
</evidence>
<evidence type="ECO:0000256" key="6">
    <source>
        <dbReference type="ARBA" id="ARBA00022723"/>
    </source>
</evidence>
<sequence length="527" mass="59597">MWLQIVLFVLVTFLIYKLLFSSKKDYWKKYGIREIDTSHVVSTLDVFIRGKNLALADKYAYDVMGGDKFCGTREMGIPRLILKDLDLIKKIMIKDFDYFTDRRNFFDDPNSALKKMLPSLEGDEWKGVRSAVSPTFTTGKIRRMMEIFNSVGEEWIAELKKRAKAKGGSIEIDVAEVVNGFTVEVIGSSVFGMKTGTIQNPNSVFAEMAAKIVAMGKWKVVKFTLSLVFPGLFKIFRIPLMDMGAMNFFQGILEQGLKERLSGRMKGDKNDFLQLLVEAKKGELKTAGNDELSEFEKDAQLKTGAGEEFDKKQYLTDEVMIAQSLVFFFAGFGTTSNLIVLTMYSLAVHQDVQDKLRREVGTIVKKNGSLDYDDLGKLVYMDMVLNEVLRMFPAAARLERKCVKDYKDPVTGFFAPKGSFVCIPIEAIHSDKRYFANADKFDPEHFSQENKAGRNPYAFLPFGTGPRNCIGMRFALVESKAAIAYLVHNFRMEPTEKTPIPMQTKHAVLQVLPPDDLGLKLIPLNIK</sequence>
<dbReference type="InterPro" id="IPR001128">
    <property type="entry name" value="Cyt_P450"/>
</dbReference>
<keyword evidence="10 13" id="KW-0408">Iron</keyword>
<keyword evidence="12 14" id="KW-0472">Membrane</keyword>
<organism evidence="15 16">
    <name type="scientific">Orchesella dallaii</name>
    <dbReference type="NCBI Taxonomy" id="48710"/>
    <lineage>
        <taxon>Eukaryota</taxon>
        <taxon>Metazoa</taxon>
        <taxon>Ecdysozoa</taxon>
        <taxon>Arthropoda</taxon>
        <taxon>Hexapoda</taxon>
        <taxon>Collembola</taxon>
        <taxon>Entomobryomorpha</taxon>
        <taxon>Entomobryoidea</taxon>
        <taxon>Orchesellidae</taxon>
        <taxon>Orchesellinae</taxon>
        <taxon>Orchesella</taxon>
    </lineage>
</organism>
<evidence type="ECO:0000256" key="14">
    <source>
        <dbReference type="SAM" id="Phobius"/>
    </source>
</evidence>
<name>A0ABP1S7H6_9HEXA</name>
<dbReference type="Pfam" id="PF00067">
    <property type="entry name" value="p450"/>
    <property type="match status" value="1"/>
</dbReference>
<feature type="transmembrane region" description="Helical" evidence="14">
    <location>
        <begin position="325"/>
        <end position="348"/>
    </location>
</feature>
<dbReference type="PROSITE" id="PS00086">
    <property type="entry name" value="CYTOCHROME_P450"/>
    <property type="match status" value="1"/>
</dbReference>
<comment type="subcellular location">
    <subcellularLocation>
        <location evidence="3">Endoplasmic reticulum membrane</location>
        <topology evidence="3">Peripheral membrane protein</topology>
    </subcellularLocation>
    <subcellularLocation>
        <location evidence="2">Microsome membrane</location>
        <topology evidence="2">Peripheral membrane protein</topology>
    </subcellularLocation>
</comment>
<protein>
    <recommendedName>
        <fullName evidence="17">Cytochrome P450 9e2</fullName>
    </recommendedName>
</protein>
<keyword evidence="9 13" id="KW-0560">Oxidoreductase</keyword>
<evidence type="ECO:0000256" key="5">
    <source>
        <dbReference type="ARBA" id="ARBA00022617"/>
    </source>
</evidence>
<comment type="caution">
    <text evidence="15">The sequence shown here is derived from an EMBL/GenBank/DDBJ whole genome shotgun (WGS) entry which is preliminary data.</text>
</comment>
<evidence type="ECO:0000256" key="4">
    <source>
        <dbReference type="ARBA" id="ARBA00010617"/>
    </source>
</evidence>
<dbReference type="InterPro" id="IPR002401">
    <property type="entry name" value="Cyt_P450_E_grp-I"/>
</dbReference>
<dbReference type="Proteomes" id="UP001642540">
    <property type="component" value="Unassembled WGS sequence"/>
</dbReference>
<dbReference type="PANTHER" id="PTHR24292">
    <property type="entry name" value="CYTOCHROME P450"/>
    <property type="match status" value="1"/>
</dbReference>
<dbReference type="InterPro" id="IPR050476">
    <property type="entry name" value="Insect_CytP450_Detox"/>
</dbReference>
<keyword evidence="11 13" id="KW-0503">Monooxygenase</keyword>
<evidence type="ECO:0000313" key="15">
    <source>
        <dbReference type="EMBL" id="CAL8144790.1"/>
    </source>
</evidence>
<keyword evidence="5 13" id="KW-0349">Heme</keyword>
<dbReference type="InterPro" id="IPR036396">
    <property type="entry name" value="Cyt_P450_sf"/>
</dbReference>
<keyword evidence="8" id="KW-0492">Microsome</keyword>